<dbReference type="GO" id="GO:0022857">
    <property type="term" value="F:transmembrane transporter activity"/>
    <property type="evidence" value="ECO:0007669"/>
    <property type="project" value="InterPro"/>
</dbReference>
<dbReference type="PANTHER" id="PTHR42718">
    <property type="entry name" value="MAJOR FACILITATOR SUPERFAMILY MULTIDRUG TRANSPORTER MFSC"/>
    <property type="match status" value="1"/>
</dbReference>
<organism evidence="8 9">
    <name type="scientific">Penicillium olsonii</name>
    <dbReference type="NCBI Taxonomy" id="99116"/>
    <lineage>
        <taxon>Eukaryota</taxon>
        <taxon>Fungi</taxon>
        <taxon>Dikarya</taxon>
        <taxon>Ascomycota</taxon>
        <taxon>Pezizomycotina</taxon>
        <taxon>Eurotiomycetes</taxon>
        <taxon>Eurotiomycetidae</taxon>
        <taxon>Eurotiales</taxon>
        <taxon>Aspergillaceae</taxon>
        <taxon>Penicillium</taxon>
    </lineage>
</organism>
<evidence type="ECO:0000256" key="3">
    <source>
        <dbReference type="ARBA" id="ARBA00022989"/>
    </source>
</evidence>
<feature type="region of interest" description="Disordered" evidence="5">
    <location>
        <begin position="32"/>
        <end position="54"/>
    </location>
</feature>
<evidence type="ECO:0000256" key="6">
    <source>
        <dbReference type="SAM" id="Phobius"/>
    </source>
</evidence>
<feature type="transmembrane region" description="Helical" evidence="6">
    <location>
        <begin position="399"/>
        <end position="417"/>
    </location>
</feature>
<dbReference type="InterPro" id="IPR036259">
    <property type="entry name" value="MFS_trans_sf"/>
</dbReference>
<evidence type="ECO:0000256" key="5">
    <source>
        <dbReference type="SAM" id="MobiDB-lite"/>
    </source>
</evidence>
<evidence type="ECO:0000259" key="7">
    <source>
        <dbReference type="PROSITE" id="PS50850"/>
    </source>
</evidence>
<evidence type="ECO:0000256" key="2">
    <source>
        <dbReference type="ARBA" id="ARBA00022692"/>
    </source>
</evidence>
<keyword evidence="4 6" id="KW-0472">Membrane</keyword>
<name>A0A9W4MPJ1_PENOL</name>
<keyword evidence="3 6" id="KW-1133">Transmembrane helix</keyword>
<feature type="transmembrane region" description="Helical" evidence="6">
    <location>
        <begin position="101"/>
        <end position="120"/>
    </location>
</feature>
<comment type="subcellular location">
    <subcellularLocation>
        <location evidence="1">Membrane</location>
        <topology evidence="1">Multi-pass membrane protein</topology>
    </subcellularLocation>
</comment>
<dbReference type="SUPFAM" id="SSF103473">
    <property type="entry name" value="MFS general substrate transporter"/>
    <property type="match status" value="1"/>
</dbReference>
<accession>A0A9W4MPJ1</accession>
<dbReference type="InterPro" id="IPR020846">
    <property type="entry name" value="MFS_dom"/>
</dbReference>
<dbReference type="Gene3D" id="1.20.1250.20">
    <property type="entry name" value="MFS general substrate transporter like domains"/>
    <property type="match status" value="2"/>
</dbReference>
<protein>
    <recommendedName>
        <fullName evidence="7">Major facilitator superfamily (MFS) profile domain-containing protein</fullName>
    </recommendedName>
</protein>
<feature type="domain" description="Major facilitator superfamily (MFS) profile" evidence="7">
    <location>
        <begin position="66"/>
        <end position="533"/>
    </location>
</feature>
<evidence type="ECO:0000256" key="1">
    <source>
        <dbReference type="ARBA" id="ARBA00004141"/>
    </source>
</evidence>
<proteinExistence type="predicted"/>
<dbReference type="OrthoDB" id="2130629at2759"/>
<dbReference type="PROSITE" id="PS50850">
    <property type="entry name" value="MFS"/>
    <property type="match status" value="1"/>
</dbReference>
<feature type="transmembrane region" description="Helical" evidence="6">
    <location>
        <begin position="157"/>
        <end position="178"/>
    </location>
</feature>
<dbReference type="GO" id="GO:0016020">
    <property type="term" value="C:membrane"/>
    <property type="evidence" value="ECO:0007669"/>
    <property type="project" value="UniProtKB-SubCell"/>
</dbReference>
<feature type="transmembrane region" description="Helical" evidence="6">
    <location>
        <begin position="461"/>
        <end position="489"/>
    </location>
</feature>
<dbReference type="Proteomes" id="UP001153618">
    <property type="component" value="Unassembled WGS sequence"/>
</dbReference>
<dbReference type="EMBL" id="CAJVOS010000011">
    <property type="protein sequence ID" value="CAG7990013.1"/>
    <property type="molecule type" value="Genomic_DNA"/>
</dbReference>
<feature type="transmembrane region" description="Helical" evidence="6">
    <location>
        <begin position="63"/>
        <end position="89"/>
    </location>
</feature>
<feature type="transmembrane region" description="Helical" evidence="6">
    <location>
        <begin position="190"/>
        <end position="210"/>
    </location>
</feature>
<feature type="compositionally biased region" description="Basic and acidic residues" evidence="5">
    <location>
        <begin position="39"/>
        <end position="54"/>
    </location>
</feature>
<dbReference type="PANTHER" id="PTHR42718:SF27">
    <property type="entry name" value="TRANSPORTER, PUTATIVE-RELATED"/>
    <property type="match status" value="1"/>
</dbReference>
<evidence type="ECO:0000313" key="8">
    <source>
        <dbReference type="EMBL" id="CAG7990013.1"/>
    </source>
</evidence>
<reference evidence="8" key="1">
    <citation type="submission" date="2021-07" db="EMBL/GenBank/DDBJ databases">
        <authorList>
            <person name="Branca A.L. A."/>
        </authorList>
    </citation>
    <scope>NUCLEOTIDE SEQUENCE</scope>
</reference>
<evidence type="ECO:0000256" key="4">
    <source>
        <dbReference type="ARBA" id="ARBA00023136"/>
    </source>
</evidence>
<feature type="transmembrane region" description="Helical" evidence="6">
    <location>
        <begin position="423"/>
        <end position="449"/>
    </location>
</feature>
<keyword evidence="9" id="KW-1185">Reference proteome</keyword>
<feature type="transmembrane region" description="Helical" evidence="6">
    <location>
        <begin position="509"/>
        <end position="529"/>
    </location>
</feature>
<feature type="transmembrane region" description="Helical" evidence="6">
    <location>
        <begin position="222"/>
        <end position="240"/>
    </location>
</feature>
<sequence length="540" mass="58019">MVDAKSYPSHAGVDLDDSVQLSMLHSQLHESLEASLKQRPSDEHPELNDTYTDRGSKLSRSGAIILITTLSGITFVGSMSSGLLTVGLPTIAQDLNLPSNLLLWPASVYSLANGCCLLLAGSMADFVGNRMINLTGCFLLGAFILACGVAQTGIQIILFRTFQGIATSMCLPTAFSILTDALPTGKRRNIGFACLGLGQPLGFSMGLVLGGLFQGSSLGWRFGYYLCAGISMVLTLANFFKLPKDAVREPISWRRLRSEIDWVGIFLSSSCLGIISYVFATITDKPSNIHRAENIVLLCAAGIMIPSFMGWMNWREKSGKSALIPNSLWRNTAFTSVCVMVLLSWAVLNGMETILSLFFQEVQHLSAFQAALRFLPNVVIGILLNVGTGLLVHRLPADHLVLVSTFLSAGSPLLMAIIDPNWSWWYCAFWAVLLGPLSADVIFTIANLIITDAFTPKTQGLAGAVFNVTAQFGTSIGLTIFAIISAGVTQGSAYSDKASPEALMIGYRAVFWTCFGLMIAACGVGALGLRKIGKVGLKRD</sequence>
<feature type="transmembrane region" description="Helical" evidence="6">
    <location>
        <begin position="294"/>
        <end position="312"/>
    </location>
</feature>
<keyword evidence="2 6" id="KW-0812">Transmembrane</keyword>
<feature type="transmembrane region" description="Helical" evidence="6">
    <location>
        <begin position="260"/>
        <end position="282"/>
    </location>
</feature>
<feature type="transmembrane region" description="Helical" evidence="6">
    <location>
        <begin position="132"/>
        <end position="151"/>
    </location>
</feature>
<dbReference type="Pfam" id="PF07690">
    <property type="entry name" value="MFS_1"/>
    <property type="match status" value="1"/>
</dbReference>
<dbReference type="AlphaFoldDB" id="A0A9W4MPJ1"/>
<comment type="caution">
    <text evidence="8">The sequence shown here is derived from an EMBL/GenBank/DDBJ whole genome shotgun (WGS) entry which is preliminary data.</text>
</comment>
<dbReference type="InterPro" id="IPR011701">
    <property type="entry name" value="MFS"/>
</dbReference>
<evidence type="ECO:0000313" key="9">
    <source>
        <dbReference type="Proteomes" id="UP001153618"/>
    </source>
</evidence>
<feature type="transmembrane region" description="Helical" evidence="6">
    <location>
        <begin position="333"/>
        <end position="359"/>
    </location>
</feature>
<gene>
    <name evidence="8" type="ORF">POLS_LOCUS1555</name>
</gene>
<feature type="transmembrane region" description="Helical" evidence="6">
    <location>
        <begin position="371"/>
        <end position="392"/>
    </location>
</feature>